<keyword evidence="3" id="KW-1185">Reference proteome</keyword>
<evidence type="ECO:0000256" key="1">
    <source>
        <dbReference type="SAM" id="MobiDB-lite"/>
    </source>
</evidence>
<sequence>MRLLRGARLATGTAGPCRVRTVGHGARRRAVGPPAAVTEQGKGGPEVAAADSVAAA</sequence>
<gene>
    <name evidence="2" type="ORF">F0344_05155</name>
</gene>
<dbReference type="AlphaFoldDB" id="A0A7G7BFF8"/>
<feature type="region of interest" description="Disordered" evidence="1">
    <location>
        <begin position="18"/>
        <end position="56"/>
    </location>
</feature>
<protein>
    <submittedName>
        <fullName evidence="2">Uncharacterized protein</fullName>
    </submittedName>
</protein>
<evidence type="ECO:0000313" key="2">
    <source>
        <dbReference type="EMBL" id="QNE74073.1"/>
    </source>
</evidence>
<dbReference type="KEGG" id="sfiy:F0344_05155"/>
<dbReference type="RefSeq" id="WP_185297637.1">
    <property type="nucleotide sequence ID" value="NZ_CP045702.1"/>
</dbReference>
<name>A0A7G7BFF8_9ACTN</name>
<organism evidence="2 3">
    <name type="scientific">Streptomyces finlayi</name>
    <dbReference type="NCBI Taxonomy" id="67296"/>
    <lineage>
        <taxon>Bacteria</taxon>
        <taxon>Bacillati</taxon>
        <taxon>Actinomycetota</taxon>
        <taxon>Actinomycetes</taxon>
        <taxon>Kitasatosporales</taxon>
        <taxon>Streptomycetaceae</taxon>
        <taxon>Streptomyces</taxon>
    </lineage>
</organism>
<feature type="compositionally biased region" description="Low complexity" evidence="1">
    <location>
        <begin position="47"/>
        <end position="56"/>
    </location>
</feature>
<evidence type="ECO:0000313" key="3">
    <source>
        <dbReference type="Proteomes" id="UP000515307"/>
    </source>
</evidence>
<dbReference type="Proteomes" id="UP000515307">
    <property type="component" value="Chromosome"/>
</dbReference>
<proteinExistence type="predicted"/>
<dbReference type="EMBL" id="CP045702">
    <property type="protein sequence ID" value="QNE74073.1"/>
    <property type="molecule type" value="Genomic_DNA"/>
</dbReference>
<reference evidence="3" key="1">
    <citation type="submission" date="2019-10" db="EMBL/GenBank/DDBJ databases">
        <title>Antimicrobial potential of Antarctic Bacteria.</title>
        <authorList>
            <person name="Benaud N."/>
            <person name="Edwards R.J."/>
            <person name="Ferrari B.C."/>
        </authorList>
    </citation>
    <scope>NUCLEOTIDE SEQUENCE [LARGE SCALE GENOMIC DNA]</scope>
    <source>
        <strain evidence="3">NBSH44</strain>
    </source>
</reference>
<accession>A0A7G7BFF8</accession>